<dbReference type="PANTHER" id="PTHR38339">
    <property type="entry name" value="TRANSGLUTAMINASE DOMAIN PROTEIN"/>
    <property type="match status" value="1"/>
</dbReference>
<dbReference type="Pfam" id="PF01841">
    <property type="entry name" value="Transglut_core"/>
    <property type="match status" value="1"/>
</dbReference>
<proteinExistence type="predicted"/>
<protein>
    <submittedName>
        <fullName evidence="2">Transglutaminase domain-containing protein</fullName>
    </submittedName>
</protein>
<organism evidence="2">
    <name type="scientific">Hydrogenobacter sp</name>
    <dbReference type="NCBI Taxonomy" id="2152829"/>
    <lineage>
        <taxon>Bacteria</taxon>
        <taxon>Pseudomonadati</taxon>
        <taxon>Aquificota</taxon>
        <taxon>Aquificia</taxon>
        <taxon>Aquificales</taxon>
        <taxon>Aquificaceae</taxon>
        <taxon>Hydrogenobacter</taxon>
    </lineage>
</organism>
<gene>
    <name evidence="2" type="ORF">ENO47_09015</name>
</gene>
<dbReference type="PANTHER" id="PTHR38339:SF1">
    <property type="entry name" value="TRANSGLUTAMINASE-LIKE DOMAIN-CONTAINING PROTEIN"/>
    <property type="match status" value="1"/>
</dbReference>
<dbReference type="SMART" id="SM00460">
    <property type="entry name" value="TGc"/>
    <property type="match status" value="1"/>
</dbReference>
<evidence type="ECO:0000259" key="1">
    <source>
        <dbReference type="SMART" id="SM00460"/>
    </source>
</evidence>
<dbReference type="InterPro" id="IPR002931">
    <property type="entry name" value="Transglutaminase-like"/>
</dbReference>
<accession>A0A7C2V4J8</accession>
<evidence type="ECO:0000313" key="2">
    <source>
        <dbReference type="EMBL" id="HEW46778.1"/>
    </source>
</evidence>
<dbReference type="EMBL" id="DSFP01000076">
    <property type="protein sequence ID" value="HEW46778.1"/>
    <property type="molecule type" value="Genomic_DNA"/>
</dbReference>
<dbReference type="AlphaFoldDB" id="A0A7C2V4J8"/>
<comment type="caution">
    <text evidence="2">The sequence shown here is derived from an EMBL/GenBank/DDBJ whole genome shotgun (WGS) entry which is preliminary data.</text>
</comment>
<dbReference type="SUPFAM" id="SSF54001">
    <property type="entry name" value="Cysteine proteinases"/>
    <property type="match status" value="1"/>
</dbReference>
<feature type="domain" description="Transglutaminase-like" evidence="1">
    <location>
        <begin position="194"/>
        <end position="266"/>
    </location>
</feature>
<reference evidence="2" key="1">
    <citation type="journal article" date="2020" name="mSystems">
        <title>Genome- and Community-Level Interaction Insights into Carbon Utilization and Element Cycling Functions of Hydrothermarchaeota in Hydrothermal Sediment.</title>
        <authorList>
            <person name="Zhou Z."/>
            <person name="Liu Y."/>
            <person name="Xu W."/>
            <person name="Pan J."/>
            <person name="Luo Z.H."/>
            <person name="Li M."/>
        </authorList>
    </citation>
    <scope>NUCLEOTIDE SEQUENCE [LARGE SCALE GENOMIC DNA]</scope>
    <source>
        <strain evidence="2">SpSt-132</strain>
    </source>
</reference>
<dbReference type="InterPro" id="IPR038765">
    <property type="entry name" value="Papain-like_cys_pep_sf"/>
</dbReference>
<name>A0A7C2V4J8_9AQUI</name>
<dbReference type="Gene3D" id="3.10.620.30">
    <property type="match status" value="1"/>
</dbReference>
<sequence>MQRRAFLKASFCCLASCFIPLNISFSAKQRKKLKLIYLAELPYKDKIRLWIPMPMNTEYQRLNDFEIESNASTVLITKDNVYQAPILYVEFHNASEKKFIRVSFNVEIWERKKVNWKKVPKNNLRIPDEVALYLKPTEHIQIDGIVKEHADRITKGKKTDLEKARAIYDWVVENTFRDPKVLGCGVGDVKSMLESGYLGGKCTDINSLFVALCRASGIPAREIFGIRVLPSQLSKSISSVQGDATKAQHCRAEFYLGRWIPADPADVRKVILEEELDLNHLKVQKVRDFMFGGWDVHWVAFNYARDFQLNPPPKNGELVNEFMYPIAEVGGKMMDKFKLTFDHSRYIVKLMQET</sequence>